<dbReference type="EMBL" id="HG992978">
    <property type="protein sequence ID" value="CAE7012414.1"/>
    <property type="molecule type" value="Genomic_DNA"/>
</dbReference>
<sequence>MATHEMQQTLGLLSGALNVQFPTDLMNSMPDFDVRPHIYKSAFPEMEQKHLVTKRCGVQFSLGGLTLRNTLVYLTIRFNWVSEDNSDSNSKKEDAWMMTKILALLKTCKIVATLTLESTAPNKAAYIARVDALARSYVGLGDDIWVFRDASVYGKLYDTLTEDVQLKQLTRVFLLKLESITTKGDRVPT</sequence>
<accession>A0A6S6VWK3</accession>
<dbReference type="Proteomes" id="UP000472372">
    <property type="component" value="Chromosome 2"/>
</dbReference>
<protein>
    <submittedName>
        <fullName evidence="1">Uncharacterized protein</fullName>
    </submittedName>
</protein>
<proteinExistence type="predicted"/>
<organism evidence="1 2">
    <name type="scientific">Pyrenophora teres f. teres</name>
    <dbReference type="NCBI Taxonomy" id="97479"/>
    <lineage>
        <taxon>Eukaryota</taxon>
        <taxon>Fungi</taxon>
        <taxon>Dikarya</taxon>
        <taxon>Ascomycota</taxon>
        <taxon>Pezizomycotina</taxon>
        <taxon>Dothideomycetes</taxon>
        <taxon>Pleosporomycetidae</taxon>
        <taxon>Pleosporales</taxon>
        <taxon>Pleosporineae</taxon>
        <taxon>Pleosporaceae</taxon>
        <taxon>Pyrenophora</taxon>
    </lineage>
</organism>
<evidence type="ECO:0000313" key="2">
    <source>
        <dbReference type="Proteomes" id="UP000472372"/>
    </source>
</evidence>
<name>A0A6S6VWK3_9PLEO</name>
<reference evidence="1" key="1">
    <citation type="submission" date="2021-02" db="EMBL/GenBank/DDBJ databases">
        <authorList>
            <person name="Syme A R."/>
            <person name="Syme A R."/>
            <person name="Moolhuijzen P."/>
        </authorList>
    </citation>
    <scope>NUCLEOTIDE SEQUENCE</scope>
    <source>
        <strain evidence="1">W1-1</strain>
    </source>
</reference>
<gene>
    <name evidence="1" type="ORF">PTTW11_02354</name>
</gene>
<dbReference type="AlphaFoldDB" id="A0A6S6VWK3"/>
<evidence type="ECO:0000313" key="1">
    <source>
        <dbReference type="EMBL" id="CAE7012414.1"/>
    </source>
</evidence>